<evidence type="ECO:0000313" key="2">
    <source>
        <dbReference type="EMBL" id="CAD9280461.1"/>
    </source>
</evidence>
<organism evidence="2">
    <name type="scientific">Grammatophora oceanica</name>
    <dbReference type="NCBI Taxonomy" id="210454"/>
    <lineage>
        <taxon>Eukaryota</taxon>
        <taxon>Sar</taxon>
        <taxon>Stramenopiles</taxon>
        <taxon>Ochrophyta</taxon>
        <taxon>Bacillariophyta</taxon>
        <taxon>Fragilariophyceae</taxon>
        <taxon>Fragilariophycidae</taxon>
        <taxon>Rhabdonematales</taxon>
        <taxon>Grammatophoraceae</taxon>
        <taxon>Grammatophora</taxon>
    </lineage>
</organism>
<accession>A0A7S1UW71</accession>
<evidence type="ECO:0000256" key="1">
    <source>
        <dbReference type="SAM" id="MobiDB-lite"/>
    </source>
</evidence>
<dbReference type="EMBL" id="HBGK01018599">
    <property type="protein sequence ID" value="CAD9280461.1"/>
    <property type="molecule type" value="Transcribed_RNA"/>
</dbReference>
<feature type="region of interest" description="Disordered" evidence="1">
    <location>
        <begin position="315"/>
        <end position="334"/>
    </location>
</feature>
<feature type="region of interest" description="Disordered" evidence="1">
    <location>
        <begin position="131"/>
        <end position="160"/>
    </location>
</feature>
<name>A0A7S1UW71_9STRA</name>
<proteinExistence type="predicted"/>
<sequence>MATEQHSVLVPFESFKSDEEHRLGRANGNIYRRRPDVPGVHDGQIMIRLKKLRWQVIDYGIVPTAADIETAAKSKNIACLAGAGKQKCVTLHCTKVGVPVLLFDSNPDDTQSLYMRSGLCFGCQRNLNEKRRTVRKRKSTGDPNSTSSSNGGSKTKYRMNGQVVDIPTDSMILRKPAEANRPPTDGYAELQEEIQNVARELSTTHMPALFSAASSAAVAAPGAEAAVPGEEIQRLHYKVFHELTKSLFLLEQWKASWEATSSMMSDPSIADAVAVAAQMVTSSVDHHHHHHGGEAPQPGATQTTTMIPLLEAAAEAAQEHKTAPSETDDELVGV</sequence>
<feature type="compositionally biased region" description="Low complexity" evidence="1">
    <location>
        <begin position="141"/>
        <end position="154"/>
    </location>
</feature>
<protein>
    <submittedName>
        <fullName evidence="2">Uncharacterized protein</fullName>
    </submittedName>
</protein>
<reference evidence="2" key="1">
    <citation type="submission" date="2021-01" db="EMBL/GenBank/DDBJ databases">
        <authorList>
            <person name="Corre E."/>
            <person name="Pelletier E."/>
            <person name="Niang G."/>
            <person name="Scheremetjew M."/>
            <person name="Finn R."/>
            <person name="Kale V."/>
            <person name="Holt S."/>
            <person name="Cochrane G."/>
            <person name="Meng A."/>
            <person name="Brown T."/>
            <person name="Cohen L."/>
        </authorList>
    </citation>
    <scope>NUCLEOTIDE SEQUENCE</scope>
    <source>
        <strain evidence="2">CCMP 410</strain>
    </source>
</reference>
<feature type="region of interest" description="Disordered" evidence="1">
    <location>
        <begin position="282"/>
        <end position="301"/>
    </location>
</feature>
<gene>
    <name evidence="2" type="ORF">GOCE00092_LOCUS9371</name>
</gene>
<dbReference type="AlphaFoldDB" id="A0A7S1UW71"/>